<name>A0A286CYA3_9GAMM</name>
<sequence>MGSVPAHVGACGLVGVHDRSIPFRMEKAKRLQRLPIAAALNAPGWTGLLKATALLLMLAALAACERATPEQRLCERLDAMQTALSERRPAEFIDGVSEEFSGNGGMDRAAVHNLLRVQLLANRHVGAKLGPAQVEMHGRQATVRFTAVLTGGSGRLLPDSAQVYRVTSGWREEGGQWRIHYAQWEPQL</sequence>
<reference evidence="1 2" key="1">
    <citation type="submission" date="2017-09" db="EMBL/GenBank/DDBJ databases">
        <authorList>
            <person name="Ehlers B."/>
            <person name="Leendertz F.H."/>
        </authorList>
    </citation>
    <scope>NUCLEOTIDE SEQUENCE [LARGE SCALE GENOMIC DNA]</scope>
    <source>
        <strain evidence="1 2">CGMCC 1.10978</strain>
    </source>
</reference>
<dbReference type="InterPro" id="IPR032710">
    <property type="entry name" value="NTF2-like_dom_sf"/>
</dbReference>
<gene>
    <name evidence="1" type="ORF">SAMN06296416_101594</name>
</gene>
<dbReference type="EMBL" id="OCND01000001">
    <property type="protein sequence ID" value="SOD51381.1"/>
    <property type="molecule type" value="Genomic_DNA"/>
</dbReference>
<organism evidence="1 2">
    <name type="scientific">Pseudoxanthomonas wuyuanensis</name>
    <dbReference type="NCBI Taxonomy" id="1073196"/>
    <lineage>
        <taxon>Bacteria</taxon>
        <taxon>Pseudomonadati</taxon>
        <taxon>Pseudomonadota</taxon>
        <taxon>Gammaproteobacteria</taxon>
        <taxon>Lysobacterales</taxon>
        <taxon>Lysobacteraceae</taxon>
        <taxon>Pseudoxanthomonas</taxon>
    </lineage>
</organism>
<accession>A0A286CYA3</accession>
<evidence type="ECO:0008006" key="3">
    <source>
        <dbReference type="Google" id="ProtNLM"/>
    </source>
</evidence>
<evidence type="ECO:0000313" key="2">
    <source>
        <dbReference type="Proteomes" id="UP000219374"/>
    </source>
</evidence>
<dbReference type="Proteomes" id="UP000219374">
    <property type="component" value="Unassembled WGS sequence"/>
</dbReference>
<dbReference type="AlphaFoldDB" id="A0A286CYA3"/>
<evidence type="ECO:0000313" key="1">
    <source>
        <dbReference type="EMBL" id="SOD51381.1"/>
    </source>
</evidence>
<dbReference type="SUPFAM" id="SSF54427">
    <property type="entry name" value="NTF2-like"/>
    <property type="match status" value="1"/>
</dbReference>
<protein>
    <recommendedName>
        <fullName evidence="3">Nuclear transport factor 2 family protein</fullName>
    </recommendedName>
</protein>
<keyword evidence="2" id="KW-1185">Reference proteome</keyword>
<proteinExistence type="predicted"/>